<name>A0A7Y9U6J6_9BURK</name>
<evidence type="ECO:0000313" key="3">
    <source>
        <dbReference type="Proteomes" id="UP000518288"/>
    </source>
</evidence>
<evidence type="ECO:0000259" key="1">
    <source>
        <dbReference type="Pfam" id="PF01926"/>
    </source>
</evidence>
<keyword evidence="3" id="KW-1185">Reference proteome</keyword>
<dbReference type="SUPFAM" id="SSF52540">
    <property type="entry name" value="P-loop containing nucleoside triphosphate hydrolases"/>
    <property type="match status" value="1"/>
</dbReference>
<evidence type="ECO:0000313" key="2">
    <source>
        <dbReference type="EMBL" id="NYG32696.1"/>
    </source>
</evidence>
<accession>A0A7Y9U6J6</accession>
<protein>
    <recommendedName>
        <fullName evidence="1">G domain-containing protein</fullName>
    </recommendedName>
</protein>
<dbReference type="Pfam" id="PF01926">
    <property type="entry name" value="MMR_HSR1"/>
    <property type="match status" value="1"/>
</dbReference>
<comment type="caution">
    <text evidence="2">The sequence shown here is derived from an EMBL/GenBank/DDBJ whole genome shotgun (WGS) entry which is preliminary data.</text>
</comment>
<reference evidence="2 3" key="1">
    <citation type="submission" date="2020-07" db="EMBL/GenBank/DDBJ databases">
        <title>Genomic Encyclopedia of Archaeal and Bacterial Type Strains, Phase II (KMG-II): from individual species to whole genera.</title>
        <authorList>
            <person name="Goeker M."/>
        </authorList>
    </citation>
    <scope>NUCLEOTIDE SEQUENCE [LARGE SCALE GENOMIC DNA]</scope>
    <source>
        <strain evidence="2 3">DSM 21226</strain>
    </source>
</reference>
<organism evidence="2 3">
    <name type="scientific">Sphaerotilus montanus</name>
    <dbReference type="NCBI Taxonomy" id="522889"/>
    <lineage>
        <taxon>Bacteria</taxon>
        <taxon>Pseudomonadati</taxon>
        <taxon>Pseudomonadota</taxon>
        <taxon>Betaproteobacteria</taxon>
        <taxon>Burkholderiales</taxon>
        <taxon>Sphaerotilaceae</taxon>
        <taxon>Sphaerotilus</taxon>
    </lineage>
</organism>
<dbReference type="InterPro" id="IPR021871">
    <property type="entry name" value="DUF3482"/>
</dbReference>
<dbReference type="InterPro" id="IPR027417">
    <property type="entry name" value="P-loop_NTPase"/>
</dbReference>
<dbReference type="Gene3D" id="3.40.50.300">
    <property type="entry name" value="P-loop containing nucleotide triphosphate hydrolases"/>
    <property type="match status" value="1"/>
</dbReference>
<feature type="domain" description="G" evidence="1">
    <location>
        <begin position="12"/>
        <end position="152"/>
    </location>
</feature>
<dbReference type="EMBL" id="JACCFH010000001">
    <property type="protein sequence ID" value="NYG32696.1"/>
    <property type="molecule type" value="Genomic_DNA"/>
</dbReference>
<sequence>MSRRDNTLALSLVSHTNIGKTTLARTLLGRDIGTVRDATHVTDFADEHRMVDTPQGECLTLWDTPGFGDSVRLAKRMKQAGNPIGWLLTEVWDRWRDRAFWASQMALRNVRDEADVVLYLVSAAESPEAAGYVAPEMELLAWTGLPVIVLLNQLGAPGQPAQEAAEIARWRTHLAGQPQVRAVLPLDAFARCWVQELTLLQAIEAALPLARQPLMGRLRGVWQAQRLATFDSAMRTLAESLARIAHARETVPEAGTLRAALRQVGSALGLRREGGDPRQQAQEALIARLDSEVRSSTTDLLHLHALEGQAAAEDILARVGSQFDRRERVGAGQAAVIGGMVSGALTGLGADLASGGLTLGGGLIAGGVLGALGAMGLAHGVNLVRGLDASWLGWQPAALDAAVEAALLRYLAVAHFGRGRGPWAQTEAPACWREVVAATLAPHRGNFDQLWADRSRPDVTEAATAARLADLLAQVGRQVLGALYPEVSVGWAARAEATTGLSVVVPTV</sequence>
<dbReference type="Proteomes" id="UP000518288">
    <property type="component" value="Unassembled WGS sequence"/>
</dbReference>
<gene>
    <name evidence="2" type="ORF">BDD16_001682</name>
</gene>
<dbReference type="RefSeq" id="WP_179633554.1">
    <property type="nucleotide sequence ID" value="NZ_JACCFH010000001.1"/>
</dbReference>
<dbReference type="GO" id="GO:0005525">
    <property type="term" value="F:GTP binding"/>
    <property type="evidence" value="ECO:0007669"/>
    <property type="project" value="InterPro"/>
</dbReference>
<dbReference type="Pfam" id="PF11981">
    <property type="entry name" value="DUF3482"/>
    <property type="match status" value="1"/>
</dbReference>
<dbReference type="CDD" id="cd00882">
    <property type="entry name" value="Ras_like_GTPase"/>
    <property type="match status" value="1"/>
</dbReference>
<dbReference type="InterPro" id="IPR006073">
    <property type="entry name" value="GTP-bd"/>
</dbReference>
<proteinExistence type="predicted"/>
<dbReference type="AlphaFoldDB" id="A0A7Y9U6J6"/>